<protein>
    <submittedName>
        <fullName evidence="1">Uncharacterized protein</fullName>
    </submittedName>
</protein>
<sequence>MYSGEVFFRFHSKIEGVGVGQATLDDISRRHKLPYEITIVEIRRVVAAGGFLQCLPIDKYRGEVFFFLSRSKMVGGVGKETLDNISKHHNLSYEIKIVEIGLVVGAEELIEGFTKLF</sequence>
<evidence type="ECO:0000313" key="1">
    <source>
        <dbReference type="EMBL" id="GBL96415.1"/>
    </source>
</evidence>
<name>A0A4Y2BY68_ARAVE</name>
<dbReference type="AlphaFoldDB" id="A0A4Y2BY68"/>
<comment type="caution">
    <text evidence="1">The sequence shown here is derived from an EMBL/GenBank/DDBJ whole genome shotgun (WGS) entry which is preliminary data.</text>
</comment>
<organism evidence="1 2">
    <name type="scientific">Araneus ventricosus</name>
    <name type="common">Orbweaver spider</name>
    <name type="synonym">Epeira ventricosa</name>
    <dbReference type="NCBI Taxonomy" id="182803"/>
    <lineage>
        <taxon>Eukaryota</taxon>
        <taxon>Metazoa</taxon>
        <taxon>Ecdysozoa</taxon>
        <taxon>Arthropoda</taxon>
        <taxon>Chelicerata</taxon>
        <taxon>Arachnida</taxon>
        <taxon>Araneae</taxon>
        <taxon>Araneomorphae</taxon>
        <taxon>Entelegynae</taxon>
        <taxon>Araneoidea</taxon>
        <taxon>Araneidae</taxon>
        <taxon>Araneus</taxon>
    </lineage>
</organism>
<gene>
    <name evidence="1" type="ORF">AVEN_43729_1</name>
</gene>
<dbReference type="EMBL" id="BGPR01000120">
    <property type="protein sequence ID" value="GBL96415.1"/>
    <property type="molecule type" value="Genomic_DNA"/>
</dbReference>
<proteinExistence type="predicted"/>
<accession>A0A4Y2BY68</accession>
<keyword evidence="2" id="KW-1185">Reference proteome</keyword>
<reference evidence="1 2" key="1">
    <citation type="journal article" date="2019" name="Sci. Rep.">
        <title>Orb-weaving spider Araneus ventricosus genome elucidates the spidroin gene catalogue.</title>
        <authorList>
            <person name="Kono N."/>
            <person name="Nakamura H."/>
            <person name="Ohtoshi R."/>
            <person name="Moran D.A.P."/>
            <person name="Shinohara A."/>
            <person name="Yoshida Y."/>
            <person name="Fujiwara M."/>
            <person name="Mori M."/>
            <person name="Tomita M."/>
            <person name="Arakawa K."/>
        </authorList>
    </citation>
    <scope>NUCLEOTIDE SEQUENCE [LARGE SCALE GENOMIC DNA]</scope>
</reference>
<evidence type="ECO:0000313" key="2">
    <source>
        <dbReference type="Proteomes" id="UP000499080"/>
    </source>
</evidence>
<dbReference type="Proteomes" id="UP000499080">
    <property type="component" value="Unassembled WGS sequence"/>
</dbReference>